<evidence type="ECO:0000256" key="1">
    <source>
        <dbReference type="SAM" id="MobiDB-lite"/>
    </source>
</evidence>
<reference evidence="3" key="1">
    <citation type="submission" date="2021-06" db="EMBL/GenBank/DDBJ databases">
        <authorList>
            <consortium name="Wellcome Sanger Institute Data Sharing"/>
        </authorList>
    </citation>
    <scope>NUCLEOTIDE SEQUENCE [LARGE SCALE GENOMIC DNA]</scope>
</reference>
<dbReference type="InterPro" id="IPR050283">
    <property type="entry name" value="E-box_TF_Regulators"/>
</dbReference>
<evidence type="ECO:0000313" key="3">
    <source>
        <dbReference type="Ensembl" id="ENSECRP00000007013.1"/>
    </source>
</evidence>
<reference evidence="3" key="3">
    <citation type="submission" date="2025-09" db="UniProtKB">
        <authorList>
            <consortium name="Ensembl"/>
        </authorList>
    </citation>
    <scope>IDENTIFICATION</scope>
</reference>
<dbReference type="GeneTree" id="ENSGT00940000161395"/>
<name>A0A8C4X5H9_ERPCA</name>
<dbReference type="PANTHER" id="PTHR23349">
    <property type="entry name" value="BASIC HELIX-LOOP-HELIX TRANSCRIPTION FACTOR, TWIST"/>
    <property type="match status" value="1"/>
</dbReference>
<gene>
    <name evidence="3" type="primary">TCF23</name>
</gene>
<keyword evidence="4" id="KW-1185">Reference proteome</keyword>
<sequence length="181" mass="20382">MMAEFTTNRITSTSFEMRTASAVLSSYTRLKHRKEGFYSRQALKDEGKRMGASTRNHQNVGKSQQYPVNAARERSRVQNLRQAFHNLQAALPSVPPDTKLSKLDILILAANYIAHLTQTLDQGNNVVDHVQPLRMQGYLHPVKKWPMRSHLYSGAVGEFLSGVYPKQKDIASGEQCERAAP</sequence>
<dbReference type="CDD" id="cd19709">
    <property type="entry name" value="bHLH_TS_TCF23_OUT"/>
    <property type="match status" value="1"/>
</dbReference>
<dbReference type="InterPro" id="IPR036638">
    <property type="entry name" value="HLH_DNA-bd_sf"/>
</dbReference>
<dbReference type="PANTHER" id="PTHR23349:SF58">
    <property type="entry name" value="TRANSCRIPTION FACTOR 23"/>
    <property type="match status" value="1"/>
</dbReference>
<dbReference type="SUPFAM" id="SSF47459">
    <property type="entry name" value="HLH, helix-loop-helix DNA-binding domain"/>
    <property type="match status" value="1"/>
</dbReference>
<feature type="domain" description="BHLH" evidence="2">
    <location>
        <begin position="64"/>
        <end position="116"/>
    </location>
</feature>
<dbReference type="PROSITE" id="PS50888">
    <property type="entry name" value="BHLH"/>
    <property type="match status" value="1"/>
</dbReference>
<feature type="compositionally biased region" description="Polar residues" evidence="1">
    <location>
        <begin position="53"/>
        <end position="67"/>
    </location>
</feature>
<evidence type="ECO:0000313" key="4">
    <source>
        <dbReference type="Proteomes" id="UP000694620"/>
    </source>
</evidence>
<dbReference type="SMART" id="SM00353">
    <property type="entry name" value="HLH"/>
    <property type="match status" value="1"/>
</dbReference>
<organism evidence="3 4">
    <name type="scientific">Erpetoichthys calabaricus</name>
    <name type="common">Rope fish</name>
    <name type="synonym">Calamoichthys calabaricus</name>
    <dbReference type="NCBI Taxonomy" id="27687"/>
    <lineage>
        <taxon>Eukaryota</taxon>
        <taxon>Metazoa</taxon>
        <taxon>Chordata</taxon>
        <taxon>Craniata</taxon>
        <taxon>Vertebrata</taxon>
        <taxon>Euteleostomi</taxon>
        <taxon>Actinopterygii</taxon>
        <taxon>Polypteriformes</taxon>
        <taxon>Polypteridae</taxon>
        <taxon>Erpetoichthys</taxon>
    </lineage>
</organism>
<dbReference type="Ensembl" id="ENSECRT00000007125.1">
    <property type="protein sequence ID" value="ENSECRP00000007013.1"/>
    <property type="gene ID" value="ENSECRG00000004682.1"/>
</dbReference>
<dbReference type="Proteomes" id="UP000694620">
    <property type="component" value="Chromosome 3"/>
</dbReference>
<dbReference type="GO" id="GO:0000981">
    <property type="term" value="F:DNA-binding transcription factor activity, RNA polymerase II-specific"/>
    <property type="evidence" value="ECO:0007669"/>
    <property type="project" value="TreeGrafter"/>
</dbReference>
<dbReference type="Gene3D" id="4.10.280.10">
    <property type="entry name" value="Helix-loop-helix DNA-binding domain"/>
    <property type="match status" value="1"/>
</dbReference>
<evidence type="ECO:0000259" key="2">
    <source>
        <dbReference type="PROSITE" id="PS50888"/>
    </source>
</evidence>
<feature type="region of interest" description="Disordered" evidence="1">
    <location>
        <begin position="49"/>
        <end position="68"/>
    </location>
</feature>
<dbReference type="InterPro" id="IPR011598">
    <property type="entry name" value="bHLH_dom"/>
</dbReference>
<dbReference type="GO" id="GO:0000977">
    <property type="term" value="F:RNA polymerase II transcription regulatory region sequence-specific DNA binding"/>
    <property type="evidence" value="ECO:0007669"/>
    <property type="project" value="TreeGrafter"/>
</dbReference>
<dbReference type="Pfam" id="PF00010">
    <property type="entry name" value="HLH"/>
    <property type="match status" value="1"/>
</dbReference>
<accession>A0A8C4X5H9</accession>
<dbReference type="GO" id="GO:0032502">
    <property type="term" value="P:developmental process"/>
    <property type="evidence" value="ECO:0007669"/>
    <property type="project" value="TreeGrafter"/>
</dbReference>
<dbReference type="GO" id="GO:0046983">
    <property type="term" value="F:protein dimerization activity"/>
    <property type="evidence" value="ECO:0007669"/>
    <property type="project" value="InterPro"/>
</dbReference>
<dbReference type="OrthoDB" id="10063436at2759"/>
<reference evidence="3" key="2">
    <citation type="submission" date="2025-08" db="UniProtKB">
        <authorList>
            <consortium name="Ensembl"/>
        </authorList>
    </citation>
    <scope>IDENTIFICATION</scope>
</reference>
<proteinExistence type="predicted"/>
<protein>
    <submittedName>
        <fullName evidence="3">Transcription factor 23</fullName>
    </submittedName>
</protein>
<dbReference type="AlphaFoldDB" id="A0A8C4X5H9"/>